<evidence type="ECO:0000313" key="1">
    <source>
        <dbReference type="EMBL" id="GMH19060.1"/>
    </source>
</evidence>
<reference evidence="1" key="1">
    <citation type="submission" date="2023-05" db="EMBL/GenBank/DDBJ databases">
        <title>Nepenthes gracilis genome sequencing.</title>
        <authorList>
            <person name="Fukushima K."/>
        </authorList>
    </citation>
    <scope>NUCLEOTIDE SEQUENCE</scope>
    <source>
        <strain evidence="1">SING2019-196</strain>
    </source>
</reference>
<protein>
    <submittedName>
        <fullName evidence="1">Uncharacterized protein</fullName>
    </submittedName>
</protein>
<dbReference type="AlphaFoldDB" id="A0AAD3SXP6"/>
<comment type="caution">
    <text evidence="1">The sequence shown here is derived from an EMBL/GenBank/DDBJ whole genome shotgun (WGS) entry which is preliminary data.</text>
</comment>
<sequence length="89" mass="9947">MEEGKCLIWMKRIKHPLELYSSPKSPPEDEAFSVEGGGGRCHGLYYSSPAATAAAPPPRFRTYEVAENIEPKLPAFPRTAQVGGGRWWW</sequence>
<name>A0AAD3SXP6_NEPGR</name>
<gene>
    <name evidence="1" type="ORF">Nepgr_020901</name>
</gene>
<dbReference type="Proteomes" id="UP001279734">
    <property type="component" value="Unassembled WGS sequence"/>
</dbReference>
<keyword evidence="2" id="KW-1185">Reference proteome</keyword>
<organism evidence="1 2">
    <name type="scientific">Nepenthes gracilis</name>
    <name type="common">Slender pitcher plant</name>
    <dbReference type="NCBI Taxonomy" id="150966"/>
    <lineage>
        <taxon>Eukaryota</taxon>
        <taxon>Viridiplantae</taxon>
        <taxon>Streptophyta</taxon>
        <taxon>Embryophyta</taxon>
        <taxon>Tracheophyta</taxon>
        <taxon>Spermatophyta</taxon>
        <taxon>Magnoliopsida</taxon>
        <taxon>eudicotyledons</taxon>
        <taxon>Gunneridae</taxon>
        <taxon>Pentapetalae</taxon>
        <taxon>Caryophyllales</taxon>
        <taxon>Nepenthaceae</taxon>
        <taxon>Nepenthes</taxon>
    </lineage>
</organism>
<dbReference type="EMBL" id="BSYO01000020">
    <property type="protein sequence ID" value="GMH19060.1"/>
    <property type="molecule type" value="Genomic_DNA"/>
</dbReference>
<accession>A0AAD3SXP6</accession>
<evidence type="ECO:0000313" key="2">
    <source>
        <dbReference type="Proteomes" id="UP001279734"/>
    </source>
</evidence>
<proteinExistence type="predicted"/>